<reference evidence="2 3" key="1">
    <citation type="journal article" date="2020" name="bioRxiv">
        <title>Whole genome comparisons of ergot fungi reveals the divergence and evolution of species within the genus Claviceps are the result of varying mechanisms driving genome evolution and host range expansion.</title>
        <authorList>
            <person name="Wyka S.A."/>
            <person name="Mondo S.J."/>
            <person name="Liu M."/>
            <person name="Dettman J."/>
            <person name="Nalam V."/>
            <person name="Broders K.D."/>
        </authorList>
    </citation>
    <scope>NUCLEOTIDE SEQUENCE [LARGE SCALE GENOMIC DNA]</scope>
    <source>
        <strain evidence="2 3">LM576</strain>
    </source>
</reference>
<dbReference type="AlphaFoldDB" id="A0A9P7PZG3"/>
<evidence type="ECO:0000313" key="2">
    <source>
        <dbReference type="EMBL" id="KAG6114057.1"/>
    </source>
</evidence>
<dbReference type="EMBL" id="SRQM01000274">
    <property type="protein sequence ID" value="KAG6114057.1"/>
    <property type="molecule type" value="Genomic_DNA"/>
</dbReference>
<evidence type="ECO:0000256" key="1">
    <source>
        <dbReference type="SAM" id="SignalP"/>
    </source>
</evidence>
<feature type="signal peptide" evidence="1">
    <location>
        <begin position="1"/>
        <end position="23"/>
    </location>
</feature>
<organism evidence="2 3">
    <name type="scientific">Claviceps humidiphila</name>
    <dbReference type="NCBI Taxonomy" id="1294629"/>
    <lineage>
        <taxon>Eukaryota</taxon>
        <taxon>Fungi</taxon>
        <taxon>Dikarya</taxon>
        <taxon>Ascomycota</taxon>
        <taxon>Pezizomycotina</taxon>
        <taxon>Sordariomycetes</taxon>
        <taxon>Hypocreomycetidae</taxon>
        <taxon>Hypocreales</taxon>
        <taxon>Clavicipitaceae</taxon>
        <taxon>Claviceps</taxon>
    </lineage>
</organism>
<protein>
    <submittedName>
        <fullName evidence="2">Uncharacterized protein</fullName>
    </submittedName>
</protein>
<comment type="caution">
    <text evidence="2">The sequence shown here is derived from an EMBL/GenBank/DDBJ whole genome shotgun (WGS) entry which is preliminary data.</text>
</comment>
<gene>
    <name evidence="2" type="ORF">E4U13_003513</name>
</gene>
<name>A0A9P7PZG3_9HYPO</name>
<sequence length="85" mass="9461">MVKILSIFVTTLAAVGHVAQADAGECISGLDYCGSSLVKMELDDAQSNISLLWSSRRFTETILSLRMPRFWHLLESLLNDRASIF</sequence>
<keyword evidence="3" id="KW-1185">Reference proteome</keyword>
<evidence type="ECO:0000313" key="3">
    <source>
        <dbReference type="Proteomes" id="UP000732380"/>
    </source>
</evidence>
<feature type="chain" id="PRO_5040217974" evidence="1">
    <location>
        <begin position="24"/>
        <end position="85"/>
    </location>
</feature>
<dbReference type="Proteomes" id="UP000732380">
    <property type="component" value="Unassembled WGS sequence"/>
</dbReference>
<keyword evidence="1" id="KW-0732">Signal</keyword>
<proteinExistence type="predicted"/>
<accession>A0A9P7PZG3</accession>